<organism evidence="7 8">
    <name type="scientific">Trifolium subterraneum</name>
    <name type="common">Subterranean clover</name>
    <dbReference type="NCBI Taxonomy" id="3900"/>
    <lineage>
        <taxon>Eukaryota</taxon>
        <taxon>Viridiplantae</taxon>
        <taxon>Streptophyta</taxon>
        <taxon>Embryophyta</taxon>
        <taxon>Tracheophyta</taxon>
        <taxon>Spermatophyta</taxon>
        <taxon>Magnoliopsida</taxon>
        <taxon>eudicotyledons</taxon>
        <taxon>Gunneridae</taxon>
        <taxon>Pentapetalae</taxon>
        <taxon>rosids</taxon>
        <taxon>fabids</taxon>
        <taxon>Fabales</taxon>
        <taxon>Fabaceae</taxon>
        <taxon>Papilionoideae</taxon>
        <taxon>50 kb inversion clade</taxon>
        <taxon>NPAAA clade</taxon>
        <taxon>Hologalegina</taxon>
        <taxon>IRL clade</taxon>
        <taxon>Trifolieae</taxon>
        <taxon>Trifolium</taxon>
    </lineage>
</organism>
<feature type="domain" description="RING-type" evidence="5">
    <location>
        <begin position="195"/>
        <end position="229"/>
    </location>
</feature>
<proteinExistence type="predicted"/>
<accession>A0A2Z6MKJ2</accession>
<reference evidence="8" key="1">
    <citation type="journal article" date="2017" name="Front. Plant Sci.">
        <title>Climate Clever Clovers: New Paradigm to Reduce the Environmental Footprint of Ruminants by Breeding Low Methanogenic Forages Utilizing Haplotype Variation.</title>
        <authorList>
            <person name="Kaur P."/>
            <person name="Appels R."/>
            <person name="Bayer P.E."/>
            <person name="Keeble-Gagnere G."/>
            <person name="Wang J."/>
            <person name="Hirakawa H."/>
            <person name="Shirasawa K."/>
            <person name="Vercoe P."/>
            <person name="Stefanova K."/>
            <person name="Durmic Z."/>
            <person name="Nichols P."/>
            <person name="Revell C."/>
            <person name="Isobe S.N."/>
            <person name="Edwards D."/>
            <person name="Erskine W."/>
        </authorList>
    </citation>
    <scope>NUCLEOTIDE SEQUENCE [LARGE SCALE GENOMIC DNA]</scope>
    <source>
        <strain evidence="8">cv. Daliak</strain>
    </source>
</reference>
<dbReference type="PROSITE" id="PS00518">
    <property type="entry name" value="ZF_RING_1"/>
    <property type="match status" value="1"/>
</dbReference>
<feature type="domain" description="Lon N-terminal" evidence="6">
    <location>
        <begin position="288"/>
        <end position="444"/>
    </location>
</feature>
<dbReference type="SUPFAM" id="SSF57850">
    <property type="entry name" value="RING/U-box"/>
    <property type="match status" value="1"/>
</dbReference>
<evidence type="ECO:0000256" key="2">
    <source>
        <dbReference type="ARBA" id="ARBA00022771"/>
    </source>
</evidence>
<dbReference type="InterPro" id="IPR017907">
    <property type="entry name" value="Znf_RING_CS"/>
</dbReference>
<sequence>MATQIPSVSLDHSLLDVDDYVLENGPEGLAWDTFHYVYELVQKGNLAFRENRMEEAINFYSRANSIKSSDPIILGNRSAAYIRISQYLMHRSSSSSEHRPLSGLDPTTLAELGLKDAAKFVELQSNSVKPYLLKANALLLLEKYDVAQDVILSGLQVDPFSNSLRECLQKVERVSSSSTGRGAHGQPERNDDFDCTLCLKLLYEPVTTPCGHSFCRSCLFQSMDRDAHCAGQFCSLAPEHVQLVYIMGWLFTNLNYNSVTLKSIIQKNFPEEYAERKQEHDSLVNIGVDMLPLFVMDVVLPCQRFPLNIFEPRYRLMVRRIMEGNRRMGMVIIDSSTGSLAEFGCEVEITECEPLPDGRFYIEIEGRRRFRNLRSWDQDGYRVAEVEWIQDIMPPEGTKEKEDELTYNAAESARSWIGRAKEAARQAGYPLQSEAFRKIGSPTD</sequence>
<dbReference type="Pfam" id="PF02190">
    <property type="entry name" value="LON_substr_bdg"/>
    <property type="match status" value="1"/>
</dbReference>
<dbReference type="PANTHER" id="PTHR23327:SF42">
    <property type="entry name" value="LON PEPTIDASE N-TERMINAL DOMAIN AND RING FINGER PROTEIN C14F5.10C"/>
    <property type="match status" value="1"/>
</dbReference>
<dbReference type="CDD" id="cd16514">
    <property type="entry name" value="RING-HC_LONFs_rpt2"/>
    <property type="match status" value="1"/>
</dbReference>
<dbReference type="SMART" id="SM00464">
    <property type="entry name" value="LON"/>
    <property type="match status" value="1"/>
</dbReference>
<dbReference type="InterPro" id="IPR015947">
    <property type="entry name" value="PUA-like_sf"/>
</dbReference>
<keyword evidence="8" id="KW-1185">Reference proteome</keyword>
<dbReference type="SUPFAM" id="SSF88697">
    <property type="entry name" value="PUA domain-like"/>
    <property type="match status" value="1"/>
</dbReference>
<dbReference type="EMBL" id="DF973514">
    <property type="protein sequence ID" value="GAU33044.1"/>
    <property type="molecule type" value="Genomic_DNA"/>
</dbReference>
<evidence type="ECO:0000259" key="5">
    <source>
        <dbReference type="PROSITE" id="PS50089"/>
    </source>
</evidence>
<keyword evidence="1" id="KW-0479">Metal-binding</keyword>
<dbReference type="GO" id="GO:0008270">
    <property type="term" value="F:zinc ion binding"/>
    <property type="evidence" value="ECO:0007669"/>
    <property type="project" value="UniProtKB-KW"/>
</dbReference>
<dbReference type="SMART" id="SM00184">
    <property type="entry name" value="RING"/>
    <property type="match status" value="1"/>
</dbReference>
<dbReference type="Pfam" id="PF13923">
    <property type="entry name" value="zf-C3HC4_2"/>
    <property type="match status" value="1"/>
</dbReference>
<dbReference type="PANTHER" id="PTHR23327">
    <property type="entry name" value="RING FINGER PROTEIN 127"/>
    <property type="match status" value="1"/>
</dbReference>
<evidence type="ECO:0000259" key="6">
    <source>
        <dbReference type="PROSITE" id="PS51787"/>
    </source>
</evidence>
<evidence type="ECO:0008006" key="9">
    <source>
        <dbReference type="Google" id="ProtNLM"/>
    </source>
</evidence>
<dbReference type="AlphaFoldDB" id="A0A2Z6MKJ2"/>
<gene>
    <name evidence="7" type="ORF">TSUD_151990</name>
</gene>
<keyword evidence="2 4" id="KW-0863">Zinc-finger</keyword>
<evidence type="ECO:0000256" key="3">
    <source>
        <dbReference type="ARBA" id="ARBA00022833"/>
    </source>
</evidence>
<dbReference type="Proteomes" id="UP000242715">
    <property type="component" value="Unassembled WGS sequence"/>
</dbReference>
<evidence type="ECO:0000313" key="7">
    <source>
        <dbReference type="EMBL" id="GAU33044.1"/>
    </source>
</evidence>
<dbReference type="InterPro" id="IPR013083">
    <property type="entry name" value="Znf_RING/FYVE/PHD"/>
</dbReference>
<dbReference type="OrthoDB" id="264917at2759"/>
<dbReference type="InterPro" id="IPR011990">
    <property type="entry name" value="TPR-like_helical_dom_sf"/>
</dbReference>
<dbReference type="Gene3D" id="3.30.40.10">
    <property type="entry name" value="Zinc/RING finger domain, C3HC4 (zinc finger)"/>
    <property type="match status" value="1"/>
</dbReference>
<dbReference type="SUPFAM" id="SSF48452">
    <property type="entry name" value="TPR-like"/>
    <property type="match status" value="1"/>
</dbReference>
<dbReference type="PROSITE" id="PS50089">
    <property type="entry name" value="ZF_RING_2"/>
    <property type="match status" value="1"/>
</dbReference>
<evidence type="ECO:0000256" key="4">
    <source>
        <dbReference type="PROSITE-ProRule" id="PRU00175"/>
    </source>
</evidence>
<dbReference type="InterPro" id="IPR001841">
    <property type="entry name" value="Znf_RING"/>
</dbReference>
<name>A0A2Z6MKJ2_TRISU</name>
<dbReference type="GO" id="GO:0061630">
    <property type="term" value="F:ubiquitin protein ligase activity"/>
    <property type="evidence" value="ECO:0007669"/>
    <property type="project" value="TreeGrafter"/>
</dbReference>
<protein>
    <recommendedName>
        <fullName evidence="9">RING-type domain-containing protein</fullName>
    </recommendedName>
</protein>
<dbReference type="GO" id="GO:0005737">
    <property type="term" value="C:cytoplasm"/>
    <property type="evidence" value="ECO:0007669"/>
    <property type="project" value="UniProtKB-ARBA"/>
</dbReference>
<dbReference type="InterPro" id="IPR003111">
    <property type="entry name" value="Lon_prtase_N"/>
</dbReference>
<dbReference type="Gene3D" id="2.30.130.40">
    <property type="entry name" value="LON domain-like"/>
    <property type="match status" value="1"/>
</dbReference>
<evidence type="ECO:0000313" key="8">
    <source>
        <dbReference type="Proteomes" id="UP000242715"/>
    </source>
</evidence>
<evidence type="ECO:0000256" key="1">
    <source>
        <dbReference type="ARBA" id="ARBA00022723"/>
    </source>
</evidence>
<dbReference type="InterPro" id="IPR046336">
    <property type="entry name" value="Lon_prtase_N_sf"/>
</dbReference>
<keyword evidence="3" id="KW-0862">Zinc</keyword>
<dbReference type="Gene3D" id="1.25.40.10">
    <property type="entry name" value="Tetratricopeptide repeat domain"/>
    <property type="match status" value="1"/>
</dbReference>
<dbReference type="PROSITE" id="PS51787">
    <property type="entry name" value="LON_N"/>
    <property type="match status" value="1"/>
</dbReference>